<feature type="domain" description="Transposase Helix-turn-helix" evidence="5">
    <location>
        <begin position="305"/>
        <end position="352"/>
    </location>
</feature>
<evidence type="ECO:0000256" key="1">
    <source>
        <dbReference type="ARBA" id="ARBA00001968"/>
    </source>
</evidence>
<proteinExistence type="predicted"/>
<comment type="cofactor">
    <cofactor evidence="1">
        <name>a divalent metal cation</name>
        <dbReference type="ChEBI" id="CHEBI:60240"/>
    </cofactor>
</comment>
<feature type="region of interest" description="Disordered" evidence="3">
    <location>
        <begin position="141"/>
        <end position="164"/>
    </location>
</feature>
<keyword evidence="2" id="KW-0479">Metal-binding</keyword>
<feature type="region of interest" description="Disordered" evidence="3">
    <location>
        <begin position="1"/>
        <end position="20"/>
    </location>
</feature>
<dbReference type="GO" id="GO:0046872">
    <property type="term" value="F:metal ion binding"/>
    <property type="evidence" value="ECO:0007669"/>
    <property type="project" value="UniProtKB-KW"/>
</dbReference>
<evidence type="ECO:0000256" key="2">
    <source>
        <dbReference type="ARBA" id="ARBA00022723"/>
    </source>
</evidence>
<evidence type="ECO:0000256" key="3">
    <source>
        <dbReference type="SAM" id="MobiDB-lite"/>
    </source>
</evidence>
<feature type="domain" description="DDE Tnp4" evidence="4">
    <location>
        <begin position="373"/>
        <end position="521"/>
    </location>
</feature>
<evidence type="ECO:0000259" key="5">
    <source>
        <dbReference type="Pfam" id="PF13613"/>
    </source>
</evidence>
<dbReference type="InterPro" id="IPR027806">
    <property type="entry name" value="HARBI1_dom"/>
</dbReference>
<reference evidence="6 7" key="1">
    <citation type="submission" date="2020-08" db="EMBL/GenBank/DDBJ databases">
        <title>Sequencing the genomes of 1000 actinobacteria strains.</title>
        <authorList>
            <person name="Klenk H.-P."/>
        </authorList>
    </citation>
    <scope>NUCLEOTIDE SEQUENCE [LARGE SCALE GENOMIC DNA]</scope>
    <source>
        <strain evidence="6 7">DSM 43768</strain>
    </source>
</reference>
<evidence type="ECO:0000313" key="6">
    <source>
        <dbReference type="EMBL" id="MBB6551208.1"/>
    </source>
</evidence>
<protein>
    <recommendedName>
        <fullName evidence="8">IS5/IS1182 family transposase</fullName>
    </recommendedName>
</protein>
<dbReference type="Pfam" id="PF13359">
    <property type="entry name" value="DDE_Tnp_4"/>
    <property type="match status" value="1"/>
</dbReference>
<dbReference type="Proteomes" id="UP000565579">
    <property type="component" value="Unassembled WGS sequence"/>
</dbReference>
<dbReference type="InterPro" id="IPR027805">
    <property type="entry name" value="Transposase_HTH_dom"/>
</dbReference>
<name>A0A7X0NX25_9ACTN</name>
<organism evidence="6 7">
    <name type="scientific">Nonomuraea rubra</name>
    <dbReference type="NCBI Taxonomy" id="46180"/>
    <lineage>
        <taxon>Bacteria</taxon>
        <taxon>Bacillati</taxon>
        <taxon>Actinomycetota</taxon>
        <taxon>Actinomycetes</taxon>
        <taxon>Streptosporangiales</taxon>
        <taxon>Streptosporangiaceae</taxon>
        <taxon>Nonomuraea</taxon>
    </lineage>
</organism>
<dbReference type="EMBL" id="JACHMI010000001">
    <property type="protein sequence ID" value="MBB6551208.1"/>
    <property type="molecule type" value="Genomic_DNA"/>
</dbReference>
<keyword evidence="7" id="KW-1185">Reference proteome</keyword>
<gene>
    <name evidence="6" type="ORF">HD593_006003</name>
</gene>
<dbReference type="AlphaFoldDB" id="A0A7X0NX25"/>
<evidence type="ECO:0008006" key="8">
    <source>
        <dbReference type="Google" id="ProtNLM"/>
    </source>
</evidence>
<evidence type="ECO:0000313" key="7">
    <source>
        <dbReference type="Proteomes" id="UP000565579"/>
    </source>
</evidence>
<evidence type="ECO:0000259" key="4">
    <source>
        <dbReference type="Pfam" id="PF13359"/>
    </source>
</evidence>
<dbReference type="Pfam" id="PF13613">
    <property type="entry name" value="HTH_Tnp_4"/>
    <property type="match status" value="1"/>
</dbReference>
<accession>A0A7X0NX25</accession>
<sequence>MGAAALPARARQGGADRLDQAAVRVGDDQLHPGQAAGDQAAQERQPTGAVLGRGDLQAEHLALAVGVDAGGHQRVHVDRAAALTHLLGQGVDPDEGVRAGVQGACAEGFDLLIQHLGHLRDLALGDVLDAELLDQLVHPPGGDAEQVAGGHHADQRLLGPPPSLQQPVRVVRARAQLRNRQLDRARPGVPLARPVAVTGVGPLVAALPVGGPAQAVGLGRHQRLGHGLHHGGFSNLIALVSGGGARTGWHEKRLSVRQQSTKIRCLYRRASLLSYPAAIPLSNHTLIRLAELIRARRAERRCRWRRLDPSRQALLVLAHLRNGDTYARLASGFAIGTSTAWRYVREATDLLAMLADDVHAAALRAGRLAYAILDGTLIPIDRLADERPYYSGKHRCHGVNVQVLADPAGRLVWASPAMPGATHDLTAARATGLIDALTTTGVQTFADKGYQGAGGSIRTPFKGHRLRPPLSRHQRSVNRAHARIRACGERAVATLKTWKVLTRLRCCPHRATTIVQAILVLQLIEEGRYAG</sequence>
<comment type="caution">
    <text evidence="6">The sequence shown here is derived from an EMBL/GenBank/DDBJ whole genome shotgun (WGS) entry which is preliminary data.</text>
</comment>